<keyword evidence="2" id="KW-0732">Signal</keyword>
<feature type="compositionally biased region" description="Basic residues" evidence="1">
    <location>
        <begin position="597"/>
        <end position="606"/>
    </location>
</feature>
<dbReference type="GO" id="GO:0032467">
    <property type="term" value="P:positive regulation of cytokinesis"/>
    <property type="evidence" value="ECO:0007669"/>
    <property type="project" value="TreeGrafter"/>
</dbReference>
<dbReference type="GO" id="GO:0097431">
    <property type="term" value="C:mitotic spindle pole"/>
    <property type="evidence" value="ECO:0007669"/>
    <property type="project" value="TreeGrafter"/>
</dbReference>
<evidence type="ECO:0000256" key="1">
    <source>
        <dbReference type="SAM" id="MobiDB-lite"/>
    </source>
</evidence>
<proteinExistence type="predicted"/>
<dbReference type="Pfam" id="PF14925">
    <property type="entry name" value="HPHLAWLY"/>
    <property type="match status" value="2"/>
</dbReference>
<feature type="region of interest" description="Disordered" evidence="1">
    <location>
        <begin position="386"/>
        <end position="417"/>
    </location>
</feature>
<dbReference type="PANTHER" id="PTHR21831:SF2">
    <property type="entry name" value="MICROTUBULE-ASSOCIATED PROTEIN 10"/>
    <property type="match status" value="1"/>
</dbReference>
<feature type="region of interest" description="Disordered" evidence="1">
    <location>
        <begin position="102"/>
        <end position="134"/>
    </location>
</feature>
<gene>
    <name evidence="5 6 7" type="primary">MAP10</name>
</gene>
<dbReference type="GO" id="GO:0031122">
    <property type="term" value="P:cytoplasmic microtubule organization"/>
    <property type="evidence" value="ECO:0007669"/>
    <property type="project" value="TreeGrafter"/>
</dbReference>
<dbReference type="CTD" id="54627"/>
<feature type="signal peptide" evidence="2">
    <location>
        <begin position="1"/>
        <end position="20"/>
    </location>
</feature>
<evidence type="ECO:0000259" key="3">
    <source>
        <dbReference type="Pfam" id="PF14925"/>
    </source>
</evidence>
<feature type="region of interest" description="Disordered" evidence="1">
    <location>
        <begin position="476"/>
        <end position="537"/>
    </location>
</feature>
<dbReference type="Pfam" id="PF14924">
    <property type="entry name" value="MAP10_N"/>
    <property type="match status" value="1"/>
</dbReference>
<dbReference type="KEGG" id="pmrn:116947887"/>
<dbReference type="GO" id="GO:0005813">
    <property type="term" value="C:centrosome"/>
    <property type="evidence" value="ECO:0007669"/>
    <property type="project" value="TreeGrafter"/>
</dbReference>
<feature type="chain" id="PRO_5044709366" evidence="2">
    <location>
        <begin position="21"/>
        <end position="989"/>
    </location>
</feature>
<reference evidence="5 6" key="1">
    <citation type="submission" date="2025-04" db="UniProtKB">
        <authorList>
            <consortium name="RefSeq"/>
        </authorList>
    </citation>
    <scope>IDENTIFICATION</scope>
    <source>
        <tissue evidence="5 6">Sperm</tissue>
    </source>
</reference>
<sequence>MSLFSLELLVELMVLDASRAPCVSPGVALRLLDFPTLLVYAAGKENDNSIAITNSSSSNVKEFHFGRGKSCLFKMCPHSLRAHLSTAPLYAMVVDVCGGGDRPATPAPPGRAPGRRTDPGTGGAHAEAADERPLAPLPRLVATASVSLAGAVDQAHGGKRGVYDLRDLMGSAVGRLHLAFRLLDLGRSSLLPHLGQHLEPRLGPHVALSETTSWVVNGGPATASWSAAGLVSTADGVGVASKPVAIPRGRGHVEVTSAEDNDTAVIMKRASAGAEGDGDVHNRGDVVVVSTVDPAAKFKVRPGSQDQLKPTQQQKARASDEEDEVLTESGLVDNVFCPPPLFYSHSTDDCQEIDGGNVEQAYLEELPQAAVIDEGDVEDVSVEVGPPMGPVEKESNEAASVPQKPNPSARARVPVSQRESAGAVGSALSQLPLLSALLTELALLNGQGGQLGNLTNVQQGFQRLGQQRDTELVHTGRQRARQHSPVAANNRQLSTEGRRSITPTRQGRPKSVSPKPKASAKVKMQRGVKEREKCNQPPEVKKKKLMYGITNTLRLRLQKTNPDLLLKQERMEAQRKREMERLKPKAGKFGISGPKGRSGKKSKQPHRQSTPIDEYVETLIESSLDVDSPRSEKEFLKLSTPVPVARARLEKIAEVDSSSGHTWSHHEPPPPLDSSLKDLEEPIFDAQPLSIRDLEVKGPGGALSVRLPRAPSHHSQPSWNSDDDDDEFEHGYEFEVDIPPAVVGRMAPEEQSSNREWGDRERESPVKYSDDYASGHDPHYSEDFASSPEPTSRQSSAFKSSPEPHALSRAPESDADSTSTESDHNVVPKKSKNVLRETFAVKKFQEVSESLEDEQPVEEKGRGRSVVREDSSDSDRSGLSDRSTGRWKGSQMGHKFVGAVPSVKPAVSPRVALLRKISTLESSSLEESQSLRTSQVSSYVPSNLSDLEMSNPSALQEGGRLSSLDTVDENLPKAISELKLATKLPGYTM</sequence>
<evidence type="ECO:0000313" key="6">
    <source>
        <dbReference type="RefSeq" id="XP_032820045.1"/>
    </source>
</evidence>
<dbReference type="RefSeq" id="XP_032820043.1">
    <property type="nucleotide sequence ID" value="XM_032964152.1"/>
</dbReference>
<dbReference type="GO" id="GO:1990023">
    <property type="term" value="C:mitotic spindle midzone"/>
    <property type="evidence" value="ECO:0007669"/>
    <property type="project" value="TreeGrafter"/>
</dbReference>
<feature type="region of interest" description="Disordered" evidence="1">
    <location>
        <begin position="845"/>
        <end position="894"/>
    </location>
</feature>
<accession>A0AAJ7TLF6</accession>
<dbReference type="GO" id="GO:0008017">
    <property type="term" value="F:microtubule binding"/>
    <property type="evidence" value="ECO:0007669"/>
    <property type="project" value="InterPro"/>
</dbReference>
<feature type="region of interest" description="Disordered" evidence="1">
    <location>
        <begin position="942"/>
        <end position="961"/>
    </location>
</feature>
<dbReference type="RefSeq" id="XP_032820046.1">
    <property type="nucleotide sequence ID" value="XM_032964155.1"/>
</dbReference>
<evidence type="ECO:0000313" key="4">
    <source>
        <dbReference type="Proteomes" id="UP001318040"/>
    </source>
</evidence>
<feature type="region of interest" description="Disordered" evidence="1">
    <location>
        <begin position="586"/>
        <end position="614"/>
    </location>
</feature>
<feature type="compositionally biased region" description="Polar residues" evidence="1">
    <location>
        <begin position="487"/>
        <end position="505"/>
    </location>
</feature>
<dbReference type="GO" id="GO:0005881">
    <property type="term" value="C:cytoplasmic microtubule"/>
    <property type="evidence" value="ECO:0007669"/>
    <property type="project" value="TreeGrafter"/>
</dbReference>
<feature type="domain" description="Microtubule-associated protein 10 C-terminal" evidence="3">
    <location>
        <begin position="315"/>
        <end position="616"/>
    </location>
</feature>
<protein>
    <submittedName>
        <fullName evidence="5 6">Microtubule-associated protein 10</fullName>
    </submittedName>
</protein>
<feature type="compositionally biased region" description="Polar residues" evidence="1">
    <location>
        <begin position="788"/>
        <end position="799"/>
    </location>
</feature>
<feature type="compositionally biased region" description="Polar residues" evidence="1">
    <location>
        <begin position="304"/>
        <end position="316"/>
    </location>
</feature>
<evidence type="ECO:0000256" key="2">
    <source>
        <dbReference type="SAM" id="SignalP"/>
    </source>
</evidence>
<feature type="compositionally biased region" description="Basic and acidic residues" evidence="1">
    <location>
        <begin position="752"/>
        <end position="782"/>
    </location>
</feature>
<keyword evidence="4" id="KW-1185">Reference proteome</keyword>
<dbReference type="PANTHER" id="PTHR21831">
    <property type="entry name" value="MICROTUBULE-ASSOCIATED PROTEIN 10"/>
    <property type="match status" value="1"/>
</dbReference>
<dbReference type="GO" id="GO:0051256">
    <property type="term" value="P:mitotic spindle midzone assembly"/>
    <property type="evidence" value="ECO:0007669"/>
    <property type="project" value="TreeGrafter"/>
</dbReference>
<organism evidence="4 6">
    <name type="scientific">Petromyzon marinus</name>
    <name type="common">Sea lamprey</name>
    <dbReference type="NCBI Taxonomy" id="7757"/>
    <lineage>
        <taxon>Eukaryota</taxon>
        <taxon>Metazoa</taxon>
        <taxon>Chordata</taxon>
        <taxon>Craniata</taxon>
        <taxon>Vertebrata</taxon>
        <taxon>Cyclostomata</taxon>
        <taxon>Hyperoartia</taxon>
        <taxon>Petromyzontiformes</taxon>
        <taxon>Petromyzontidae</taxon>
        <taxon>Petromyzon</taxon>
    </lineage>
</organism>
<dbReference type="GO" id="GO:0030496">
    <property type="term" value="C:midbody"/>
    <property type="evidence" value="ECO:0007669"/>
    <property type="project" value="TreeGrafter"/>
</dbReference>
<feature type="compositionally biased region" description="Polar residues" evidence="1">
    <location>
        <begin position="942"/>
        <end position="954"/>
    </location>
</feature>
<name>A0AAJ7TLF6_PETMA</name>
<dbReference type="Proteomes" id="UP001318040">
    <property type="component" value="Chromosome 31"/>
</dbReference>
<dbReference type="AlphaFoldDB" id="A0AAJ7TLF6"/>
<feature type="compositionally biased region" description="Basic and acidic residues" evidence="1">
    <location>
        <begin position="857"/>
        <end position="879"/>
    </location>
</feature>
<feature type="domain" description="Microtubule-associated protein 10 C-terminal" evidence="3">
    <location>
        <begin position="762"/>
        <end position="988"/>
    </location>
</feature>
<feature type="region of interest" description="Disordered" evidence="1">
    <location>
        <begin position="651"/>
        <end position="832"/>
    </location>
</feature>
<feature type="region of interest" description="Disordered" evidence="1">
    <location>
        <begin position="302"/>
        <end position="323"/>
    </location>
</feature>
<dbReference type="InterPro" id="IPR026679">
    <property type="entry name" value="MAP10_C-term"/>
</dbReference>
<dbReference type="InterPro" id="IPR039302">
    <property type="entry name" value="MAP10"/>
</dbReference>
<evidence type="ECO:0000313" key="7">
    <source>
        <dbReference type="RefSeq" id="XP_032820046.1"/>
    </source>
</evidence>
<dbReference type="RefSeq" id="XP_032820045.1">
    <property type="nucleotide sequence ID" value="XM_032964154.1"/>
</dbReference>
<evidence type="ECO:0000313" key="5">
    <source>
        <dbReference type="RefSeq" id="XP_032820043.1"/>
    </source>
</evidence>